<evidence type="ECO:0000256" key="1">
    <source>
        <dbReference type="ARBA" id="ARBA00006484"/>
    </source>
</evidence>
<feature type="domain" description="Ketoreductase" evidence="4">
    <location>
        <begin position="9"/>
        <end position="196"/>
    </location>
</feature>
<dbReference type="GO" id="GO:0016491">
    <property type="term" value="F:oxidoreductase activity"/>
    <property type="evidence" value="ECO:0007669"/>
    <property type="project" value="UniProtKB-KW"/>
</dbReference>
<accession>A0A2A6E1Y4</accession>
<dbReference type="SUPFAM" id="SSF51735">
    <property type="entry name" value="NAD(P)-binding Rossmann-fold domains"/>
    <property type="match status" value="1"/>
</dbReference>
<dbReference type="InterPro" id="IPR057326">
    <property type="entry name" value="KR_dom"/>
</dbReference>
<keyword evidence="2" id="KW-0560">Oxidoreductase</keyword>
<evidence type="ECO:0000256" key="2">
    <source>
        <dbReference type="ARBA" id="ARBA00023002"/>
    </source>
</evidence>
<dbReference type="PROSITE" id="PS00061">
    <property type="entry name" value="ADH_SHORT"/>
    <property type="match status" value="1"/>
</dbReference>
<evidence type="ECO:0000256" key="3">
    <source>
        <dbReference type="RuleBase" id="RU000363"/>
    </source>
</evidence>
<proteinExistence type="inferred from homology"/>
<protein>
    <recommendedName>
        <fullName evidence="4">Ketoreductase domain-containing protein</fullName>
    </recommendedName>
</protein>
<dbReference type="Proteomes" id="UP000243688">
    <property type="component" value="Unassembled WGS sequence"/>
</dbReference>
<dbReference type="EMBL" id="MOXJ01000006">
    <property type="protein sequence ID" value="PDO11005.1"/>
    <property type="molecule type" value="Genomic_DNA"/>
</dbReference>
<dbReference type="PANTHER" id="PTHR45024">
    <property type="entry name" value="DEHYDROGENASES, SHORT CHAIN"/>
    <property type="match status" value="1"/>
</dbReference>
<evidence type="ECO:0000313" key="5">
    <source>
        <dbReference type="EMBL" id="PDO11005.1"/>
    </source>
</evidence>
<evidence type="ECO:0000259" key="4">
    <source>
        <dbReference type="SMART" id="SM00822"/>
    </source>
</evidence>
<dbReference type="PRINTS" id="PR00080">
    <property type="entry name" value="SDRFAMILY"/>
</dbReference>
<dbReference type="PANTHER" id="PTHR45024:SF2">
    <property type="entry name" value="SCP2 DOMAIN-CONTAINING PROTEIN"/>
    <property type="match status" value="1"/>
</dbReference>
<reference evidence="5 6" key="1">
    <citation type="submission" date="2016-12" db="EMBL/GenBank/DDBJ databases">
        <title>Candidatus Reconcilibacillus cellulovorans genome.</title>
        <authorList>
            <person name="Kolinko S."/>
            <person name="Wu Y.-W."/>
            <person name="Tachea F."/>
            <person name="Denzel E."/>
            <person name="Hiras J."/>
            <person name="Baecker N."/>
            <person name="Chan L.J."/>
            <person name="Eichorst S.A."/>
            <person name="Frey D."/>
            <person name="Adams P.D."/>
            <person name="Pray T."/>
            <person name="Tanjore D."/>
            <person name="Petzold C.J."/>
            <person name="Gladden J.M."/>
            <person name="Simmons B.A."/>
            <person name="Singer S.W."/>
        </authorList>
    </citation>
    <scope>NUCLEOTIDE SEQUENCE [LARGE SCALE GENOMIC DNA]</scope>
    <source>
        <strain evidence="5">JTherm</strain>
    </source>
</reference>
<comment type="similarity">
    <text evidence="1 3">Belongs to the short-chain dehydrogenases/reductases (SDR) family.</text>
</comment>
<evidence type="ECO:0000313" key="6">
    <source>
        <dbReference type="Proteomes" id="UP000243688"/>
    </source>
</evidence>
<dbReference type="InterPro" id="IPR002347">
    <property type="entry name" value="SDR_fam"/>
</dbReference>
<dbReference type="AlphaFoldDB" id="A0A2A6E1Y4"/>
<comment type="caution">
    <text evidence="5">The sequence shown here is derived from an EMBL/GenBank/DDBJ whole genome shotgun (WGS) entry which is preliminary data.</text>
</comment>
<dbReference type="InterPro" id="IPR051687">
    <property type="entry name" value="Peroxisomal_Beta-Oxidation"/>
</dbReference>
<dbReference type="Pfam" id="PF00106">
    <property type="entry name" value="adh_short"/>
    <property type="match status" value="1"/>
</dbReference>
<dbReference type="GO" id="GO:0008206">
    <property type="term" value="P:bile acid metabolic process"/>
    <property type="evidence" value="ECO:0007669"/>
    <property type="project" value="UniProtKB-ARBA"/>
</dbReference>
<dbReference type="Gene3D" id="3.40.50.720">
    <property type="entry name" value="NAD(P)-binding Rossmann-like Domain"/>
    <property type="match status" value="1"/>
</dbReference>
<dbReference type="CDD" id="cd05233">
    <property type="entry name" value="SDR_c"/>
    <property type="match status" value="1"/>
</dbReference>
<dbReference type="SMART" id="SM00822">
    <property type="entry name" value="PKS_KR"/>
    <property type="match status" value="1"/>
</dbReference>
<organism evidence="5 6">
    <name type="scientific">Candidatus Reconcilbacillus cellulovorans</name>
    <dbReference type="NCBI Taxonomy" id="1906605"/>
    <lineage>
        <taxon>Bacteria</taxon>
        <taxon>Bacillati</taxon>
        <taxon>Bacillota</taxon>
        <taxon>Bacilli</taxon>
        <taxon>Bacillales</taxon>
        <taxon>Paenibacillaceae</taxon>
        <taxon>Candidatus Reconcilbacillus</taxon>
    </lineage>
</organism>
<gene>
    <name evidence="5" type="ORF">BLM47_04055</name>
</gene>
<name>A0A2A6E1Y4_9BACL</name>
<dbReference type="FunFam" id="3.40.50.720:FF:000084">
    <property type="entry name" value="Short-chain dehydrogenase reductase"/>
    <property type="match status" value="1"/>
</dbReference>
<dbReference type="InterPro" id="IPR020904">
    <property type="entry name" value="Sc_DH/Rdtase_CS"/>
</dbReference>
<dbReference type="PRINTS" id="PR00081">
    <property type="entry name" value="GDHRDH"/>
</dbReference>
<dbReference type="InterPro" id="IPR036291">
    <property type="entry name" value="NAD(P)-bd_dom_sf"/>
</dbReference>
<sequence>MARTDLAGRVVVITGGAGGIGRATAEYLLVRGACVTIADIDAERLEAARTSLAAYDGRLLAMKETVATPLGARRIVEETVARFGAVDALVNNAAVVRDDWLVRMTDEAFDEVIDTNLKGAFFCARAAVPHMIARGGGSIVNMVAASGLTGNPGQTNYAAAKGGLVAMTLTWSAELKKYGIAVNAVIPAAWTAMSERIPPHVLVKLVGEEHAAFMRRRRPEQVAPLVAYLISGEARGVSGQCFFIGGNRLSVWRFAQPAFEAEARGESWTEQEIADLVAANPDLLQQPYRSIL</sequence>